<comment type="caution">
    <text evidence="1">The sequence shown here is derived from an EMBL/GenBank/DDBJ whole genome shotgun (WGS) entry which is preliminary data.</text>
</comment>
<dbReference type="OrthoDB" id="5794026at2759"/>
<dbReference type="InterPro" id="IPR011009">
    <property type="entry name" value="Kinase-like_dom_sf"/>
</dbReference>
<sequence length="128" mass="14921">MLFGYPPFFAEEEDLVRFDADHIIEEKIRKGFVKEVRPGFGPWFPEDIPISENCMKLVSHMLEMDPAKRWTVKECLSSLWIRGECHDTDLSPKHKQALLEFNKTSKFKVAVSNYFANVLEADEVQDIK</sequence>
<dbReference type="Gene3D" id="1.10.510.10">
    <property type="entry name" value="Transferase(Phosphotransferase) domain 1"/>
    <property type="match status" value="1"/>
</dbReference>
<dbReference type="Proteomes" id="UP000023152">
    <property type="component" value="Unassembled WGS sequence"/>
</dbReference>
<proteinExistence type="predicted"/>
<keyword evidence="2" id="KW-1185">Reference proteome</keyword>
<dbReference type="SUPFAM" id="SSF56112">
    <property type="entry name" value="Protein kinase-like (PK-like)"/>
    <property type="match status" value="1"/>
</dbReference>
<reference evidence="1 2" key="1">
    <citation type="journal article" date="2013" name="Curr. Biol.">
        <title>The Genome of the Foraminiferan Reticulomyxa filosa.</title>
        <authorList>
            <person name="Glockner G."/>
            <person name="Hulsmann N."/>
            <person name="Schleicher M."/>
            <person name="Noegel A.A."/>
            <person name="Eichinger L."/>
            <person name="Gallinger C."/>
            <person name="Pawlowski J."/>
            <person name="Sierra R."/>
            <person name="Euteneuer U."/>
            <person name="Pillet L."/>
            <person name="Moustafa A."/>
            <person name="Platzer M."/>
            <person name="Groth M."/>
            <person name="Szafranski K."/>
            <person name="Schliwa M."/>
        </authorList>
    </citation>
    <scope>NUCLEOTIDE SEQUENCE [LARGE SCALE GENOMIC DNA]</scope>
</reference>
<dbReference type="AlphaFoldDB" id="X6N8Y3"/>
<evidence type="ECO:0000313" key="1">
    <source>
        <dbReference type="EMBL" id="ETO22496.1"/>
    </source>
</evidence>
<organism evidence="1 2">
    <name type="scientific">Reticulomyxa filosa</name>
    <dbReference type="NCBI Taxonomy" id="46433"/>
    <lineage>
        <taxon>Eukaryota</taxon>
        <taxon>Sar</taxon>
        <taxon>Rhizaria</taxon>
        <taxon>Retaria</taxon>
        <taxon>Foraminifera</taxon>
        <taxon>Monothalamids</taxon>
        <taxon>Reticulomyxidae</taxon>
        <taxon>Reticulomyxa</taxon>
    </lineage>
</organism>
<feature type="non-terminal residue" evidence="1">
    <location>
        <position position="128"/>
    </location>
</feature>
<evidence type="ECO:0008006" key="3">
    <source>
        <dbReference type="Google" id="ProtNLM"/>
    </source>
</evidence>
<evidence type="ECO:0000313" key="2">
    <source>
        <dbReference type="Proteomes" id="UP000023152"/>
    </source>
</evidence>
<accession>X6N8Y3</accession>
<gene>
    <name evidence="1" type="ORF">RFI_14703</name>
</gene>
<dbReference type="EMBL" id="ASPP01010680">
    <property type="protein sequence ID" value="ETO22496.1"/>
    <property type="molecule type" value="Genomic_DNA"/>
</dbReference>
<protein>
    <recommendedName>
        <fullName evidence="3">Protein kinase domain-containing protein</fullName>
    </recommendedName>
</protein>
<name>X6N8Y3_RETFI</name>